<name>A0A7J7VZD2_MYOMY</name>
<gene>
    <name evidence="1" type="ORF">mMyoMyo1_012376</name>
</gene>
<accession>A0A7J7VZD2</accession>
<dbReference type="AlphaFoldDB" id="A0A7J7VZD2"/>
<protein>
    <submittedName>
        <fullName evidence="1">Uncharacterized protein</fullName>
    </submittedName>
</protein>
<reference evidence="1 2" key="1">
    <citation type="journal article" date="2020" name="Nature">
        <title>Six reference-quality genomes reveal evolution of bat adaptations.</title>
        <authorList>
            <person name="Jebb D."/>
            <person name="Huang Z."/>
            <person name="Pippel M."/>
            <person name="Hughes G.M."/>
            <person name="Lavrichenko K."/>
            <person name="Devanna P."/>
            <person name="Winkler S."/>
            <person name="Jermiin L.S."/>
            <person name="Skirmuntt E.C."/>
            <person name="Katzourakis A."/>
            <person name="Burkitt-Gray L."/>
            <person name="Ray D.A."/>
            <person name="Sullivan K.A.M."/>
            <person name="Roscito J.G."/>
            <person name="Kirilenko B.M."/>
            <person name="Davalos L.M."/>
            <person name="Corthals A.P."/>
            <person name="Power M.L."/>
            <person name="Jones G."/>
            <person name="Ransome R.D."/>
            <person name="Dechmann D.K.N."/>
            <person name="Locatelli A.G."/>
            <person name="Puechmaille S.J."/>
            <person name="Fedrigo O."/>
            <person name="Jarvis E.D."/>
            <person name="Hiller M."/>
            <person name="Vernes S.C."/>
            <person name="Myers E.W."/>
            <person name="Teeling E.C."/>
        </authorList>
    </citation>
    <scope>NUCLEOTIDE SEQUENCE [LARGE SCALE GENOMIC DNA]</scope>
    <source>
        <strain evidence="1">MMyoMyo1</strain>
        <tissue evidence="1">Flight muscle</tissue>
    </source>
</reference>
<comment type="caution">
    <text evidence="1">The sequence shown here is derived from an EMBL/GenBank/DDBJ whole genome shotgun (WGS) entry which is preliminary data.</text>
</comment>
<dbReference type="EMBL" id="JABWUV010000009">
    <property type="protein sequence ID" value="KAF6330386.1"/>
    <property type="molecule type" value="Genomic_DNA"/>
</dbReference>
<evidence type="ECO:0000313" key="1">
    <source>
        <dbReference type="EMBL" id="KAF6330386.1"/>
    </source>
</evidence>
<proteinExistence type="predicted"/>
<sequence>MTCTQENHRMLKKETEEDTKKWKHIPCSWIGRINVIKMSILSKAIYRFNSIPIKIPIVYFTELEKILQKFIWNKKRPQIAAAISRKKNKVGGSTIPDLKLSYKATVIKTAWYWYKNRHIDQWNRTETLKINLRHYTQLIFDKGGKSIQWSQDSLFNKWCWENWADTCKKMKLDHQLIPYTRTLGYNPQAGLTSKEHQN</sequence>
<organism evidence="1 2">
    <name type="scientific">Myotis myotis</name>
    <name type="common">Greater mouse-eared bat</name>
    <name type="synonym">Vespertilio myotis</name>
    <dbReference type="NCBI Taxonomy" id="51298"/>
    <lineage>
        <taxon>Eukaryota</taxon>
        <taxon>Metazoa</taxon>
        <taxon>Chordata</taxon>
        <taxon>Craniata</taxon>
        <taxon>Vertebrata</taxon>
        <taxon>Euteleostomi</taxon>
        <taxon>Mammalia</taxon>
        <taxon>Eutheria</taxon>
        <taxon>Laurasiatheria</taxon>
        <taxon>Chiroptera</taxon>
        <taxon>Yangochiroptera</taxon>
        <taxon>Vespertilionidae</taxon>
        <taxon>Myotis</taxon>
    </lineage>
</organism>
<dbReference type="Proteomes" id="UP000527355">
    <property type="component" value="Unassembled WGS sequence"/>
</dbReference>
<evidence type="ECO:0000313" key="2">
    <source>
        <dbReference type="Proteomes" id="UP000527355"/>
    </source>
</evidence>
<dbReference type="PANTHER" id="PTHR19446">
    <property type="entry name" value="REVERSE TRANSCRIPTASES"/>
    <property type="match status" value="1"/>
</dbReference>
<keyword evidence="2" id="KW-1185">Reference proteome</keyword>